<dbReference type="RefSeq" id="WP_261755916.1">
    <property type="nucleotide sequence ID" value="NZ_CP104562.2"/>
</dbReference>
<evidence type="ECO:0000313" key="1">
    <source>
        <dbReference type="EMBL" id="UXH76184.1"/>
    </source>
</evidence>
<protein>
    <submittedName>
        <fullName evidence="1">Uncharacterized protein</fullName>
    </submittedName>
</protein>
<dbReference type="Proteomes" id="UP001064933">
    <property type="component" value="Chromosome"/>
</dbReference>
<organism evidence="1 2">
    <name type="scientific">Roseateles amylovorans</name>
    <dbReference type="NCBI Taxonomy" id="2978473"/>
    <lineage>
        <taxon>Bacteria</taxon>
        <taxon>Pseudomonadati</taxon>
        <taxon>Pseudomonadota</taxon>
        <taxon>Betaproteobacteria</taxon>
        <taxon>Burkholderiales</taxon>
        <taxon>Sphaerotilaceae</taxon>
        <taxon>Roseateles</taxon>
    </lineage>
</organism>
<keyword evidence="2" id="KW-1185">Reference proteome</keyword>
<sequence>MSEYKYYVVDYATGVPREVYRSDKVAAADFGTGGLWRARKDGEWSDAEAEVKPLLNLWMKGDFDPEDDEISEDLATAYLNEWRTSGRWPGRE</sequence>
<accession>A0ABY6ASH2</accession>
<proteinExistence type="predicted"/>
<dbReference type="EMBL" id="CP104562">
    <property type="protein sequence ID" value="UXH76184.1"/>
    <property type="molecule type" value="Genomic_DNA"/>
</dbReference>
<name>A0ABY6ASH2_9BURK</name>
<reference evidence="1" key="1">
    <citation type="submission" date="2022-10" db="EMBL/GenBank/DDBJ databases">
        <title>Characterization and whole genome sequencing of a new Roseateles species, isolated from fresh water.</title>
        <authorList>
            <person name="Guliayeva D.Y."/>
            <person name="Akhremchuk A.E."/>
            <person name="Sikolenko M.A."/>
            <person name="Valentovich L.N."/>
            <person name="Sidarenka A.V."/>
        </authorList>
    </citation>
    <scope>NUCLEOTIDE SEQUENCE</scope>
    <source>
        <strain evidence="1">BIM B-1768</strain>
    </source>
</reference>
<evidence type="ECO:0000313" key="2">
    <source>
        <dbReference type="Proteomes" id="UP001064933"/>
    </source>
</evidence>
<gene>
    <name evidence="1" type="ORF">N4261_13990</name>
</gene>